<dbReference type="PANTHER" id="PTHR43792">
    <property type="entry name" value="GNAT FAMILY, PUTATIVE (AFU_ORTHOLOGUE AFUA_3G00765)-RELATED-RELATED"/>
    <property type="match status" value="1"/>
</dbReference>
<evidence type="ECO:0000313" key="3">
    <source>
        <dbReference type="Proteomes" id="UP000279446"/>
    </source>
</evidence>
<organism evidence="2 3">
    <name type="scientific">Paenibacillus anaericanus</name>
    <dbReference type="NCBI Taxonomy" id="170367"/>
    <lineage>
        <taxon>Bacteria</taxon>
        <taxon>Bacillati</taxon>
        <taxon>Bacillota</taxon>
        <taxon>Bacilli</taxon>
        <taxon>Bacillales</taxon>
        <taxon>Paenibacillaceae</taxon>
        <taxon>Paenibacillus</taxon>
    </lineage>
</organism>
<dbReference type="CDD" id="cd04301">
    <property type="entry name" value="NAT_SF"/>
    <property type="match status" value="1"/>
</dbReference>
<dbReference type="Proteomes" id="UP000279446">
    <property type="component" value="Unassembled WGS sequence"/>
</dbReference>
<feature type="domain" description="N-acetyltransferase" evidence="1">
    <location>
        <begin position="18"/>
        <end position="182"/>
    </location>
</feature>
<dbReference type="PANTHER" id="PTHR43792:SF9">
    <property type="entry name" value="RIBOSOMAL-PROTEIN-ALANINE ACETYLTRANSFERASE"/>
    <property type="match status" value="1"/>
</dbReference>
<dbReference type="Gene3D" id="3.40.630.30">
    <property type="match status" value="1"/>
</dbReference>
<sequence length="183" mass="21234">MADINELRQFPVLETDRLRLRQLGLADTEALFQTLSSEEVMRYYGRFPLLEQVEAAELIERFRLLFEDYRGIRWGIELKENAQIIGSVGFHAWAFSHNRAEIGYELNEAYQGQGYAREALTAAISYAFQDMGLNRIEALVYPENEASEKLLLRLGFDLEGLLKQYAFFRETYVDLNMFALLKG</sequence>
<dbReference type="OrthoDB" id="9785602at2"/>
<dbReference type="Pfam" id="PF13302">
    <property type="entry name" value="Acetyltransf_3"/>
    <property type="match status" value="1"/>
</dbReference>
<dbReference type="EMBL" id="RZNY01000005">
    <property type="protein sequence ID" value="RUT47209.1"/>
    <property type="molecule type" value="Genomic_DNA"/>
</dbReference>
<protein>
    <submittedName>
        <fullName evidence="2">N-acetyltransferase</fullName>
    </submittedName>
</protein>
<gene>
    <name evidence="2" type="ORF">EJP82_08520</name>
</gene>
<evidence type="ECO:0000313" key="2">
    <source>
        <dbReference type="EMBL" id="RUT47209.1"/>
    </source>
</evidence>
<dbReference type="GO" id="GO:0008999">
    <property type="term" value="F:protein-N-terminal-alanine acetyltransferase activity"/>
    <property type="evidence" value="ECO:0007669"/>
    <property type="project" value="TreeGrafter"/>
</dbReference>
<dbReference type="AlphaFoldDB" id="A0A433YBI3"/>
<dbReference type="InterPro" id="IPR051531">
    <property type="entry name" value="N-acetyltransferase"/>
</dbReference>
<accession>A0A433YBI3</accession>
<reference evidence="2 3" key="1">
    <citation type="submission" date="2018-12" db="EMBL/GenBank/DDBJ databases">
        <authorList>
            <person name="Sun L."/>
            <person name="Chen Z."/>
        </authorList>
    </citation>
    <scope>NUCLEOTIDE SEQUENCE [LARGE SCALE GENOMIC DNA]</scope>
    <source>
        <strain evidence="2 3">DSM 15890</strain>
    </source>
</reference>
<dbReference type="PROSITE" id="PS51186">
    <property type="entry name" value="GNAT"/>
    <property type="match status" value="1"/>
</dbReference>
<keyword evidence="3" id="KW-1185">Reference proteome</keyword>
<dbReference type="InterPro" id="IPR016181">
    <property type="entry name" value="Acyl_CoA_acyltransferase"/>
</dbReference>
<dbReference type="RefSeq" id="WP_127191609.1">
    <property type="nucleotide sequence ID" value="NZ_RZNY01000005.1"/>
</dbReference>
<proteinExistence type="predicted"/>
<dbReference type="InterPro" id="IPR000182">
    <property type="entry name" value="GNAT_dom"/>
</dbReference>
<comment type="caution">
    <text evidence="2">The sequence shown here is derived from an EMBL/GenBank/DDBJ whole genome shotgun (WGS) entry which is preliminary data.</text>
</comment>
<keyword evidence="2" id="KW-0808">Transferase</keyword>
<dbReference type="GO" id="GO:0005737">
    <property type="term" value="C:cytoplasm"/>
    <property type="evidence" value="ECO:0007669"/>
    <property type="project" value="TreeGrafter"/>
</dbReference>
<name>A0A433YBI3_9BACL</name>
<evidence type="ECO:0000259" key="1">
    <source>
        <dbReference type="PROSITE" id="PS51186"/>
    </source>
</evidence>
<dbReference type="SUPFAM" id="SSF55729">
    <property type="entry name" value="Acyl-CoA N-acyltransferases (Nat)"/>
    <property type="match status" value="1"/>
</dbReference>